<feature type="compositionally biased region" description="Basic and acidic residues" evidence="3">
    <location>
        <begin position="275"/>
        <end position="298"/>
    </location>
</feature>
<keyword evidence="1" id="KW-0597">Phosphoprotein</keyword>
<dbReference type="OrthoDB" id="10058133at2759"/>
<reference evidence="4" key="1">
    <citation type="submission" date="2025-08" db="UniProtKB">
        <authorList>
            <consortium name="Ensembl"/>
        </authorList>
    </citation>
    <scope>IDENTIFICATION</scope>
</reference>
<name>A0A3B3RL75_9TELE</name>
<feature type="compositionally biased region" description="Basic and acidic residues" evidence="3">
    <location>
        <begin position="197"/>
        <end position="218"/>
    </location>
</feature>
<dbReference type="STRING" id="1676925.ENSPKIP00000019352"/>
<dbReference type="Ensembl" id="ENSPKIT00000036199.1">
    <property type="protein sequence ID" value="ENSPKIP00000019352.1"/>
    <property type="gene ID" value="ENSPKIG00000004559.1"/>
</dbReference>
<dbReference type="GeneTree" id="ENSGT00530000063950"/>
<dbReference type="PANTHER" id="PTHR15635">
    <property type="entry name" value="COILED-COIL DOMAIN CONTAINING PROTEIN 9"/>
    <property type="match status" value="1"/>
</dbReference>
<dbReference type="PANTHER" id="PTHR15635:SF10">
    <property type="entry name" value="COILED-COIL DOMAIN-CONTAINING PROTEIN 9B"/>
    <property type="match status" value="1"/>
</dbReference>
<feature type="region of interest" description="Disordered" evidence="3">
    <location>
        <begin position="262"/>
        <end position="577"/>
    </location>
</feature>
<feature type="compositionally biased region" description="Basic and acidic residues" evidence="3">
    <location>
        <begin position="69"/>
        <end position="80"/>
    </location>
</feature>
<feature type="region of interest" description="Disordered" evidence="3">
    <location>
        <begin position="586"/>
        <end position="605"/>
    </location>
</feature>
<evidence type="ECO:0000256" key="1">
    <source>
        <dbReference type="ARBA" id="ARBA00022553"/>
    </source>
</evidence>
<proteinExistence type="predicted"/>
<dbReference type="Pfam" id="PF15266">
    <property type="entry name" value="DUF4594"/>
    <property type="match status" value="1"/>
</dbReference>
<feature type="compositionally biased region" description="Basic and acidic residues" evidence="3">
    <location>
        <begin position="338"/>
        <end position="360"/>
    </location>
</feature>
<dbReference type="Proteomes" id="UP000261540">
    <property type="component" value="Unplaced"/>
</dbReference>
<feature type="compositionally biased region" description="Basic and acidic residues" evidence="3">
    <location>
        <begin position="29"/>
        <end position="51"/>
    </location>
</feature>
<dbReference type="InterPro" id="IPR029336">
    <property type="entry name" value="DUF4594"/>
</dbReference>
<sequence length="605" mass="65662">MIADPAQIAVPLPAPAQSEGAQAASLTSETHRPSPADAMLRKKEQKDAELDRKIEALRKKNEALMKRYQEVEEDKKRAEQEGMALQGRKGKAEDLTITINKCTNEGRVVTKKPGTGSQPAPRPAPEPMDGDSNPFGAAQGKRRQLLVTTGGSTKGRRIVSERKGAGPHSGPGGPREPGKAEEDSGMGSGRPPQSLKGETRTQEDAGKQEPHGSTEAEHNPYYQDCQDSGRQVHTDLTVPTSKEEQLEYLRWKKERERIDRERVERHKNAKGQWRRAWDMDKPETGFRERVHGEADRGSQGRGGRNVRRGSLRPYAESRGHRTRDRGTKNLQAIGSKAKGKDRLTGRARRWDAKEEAKDPQTPESFEEFLEELDAYGDADVEETHPGAESGDGTTGDKTRDTVGAVGTVTEDGSGGVKDATGLDQDSESALRKGQEEQGHKPATPEALPQREKKVRFSVEALKASEWSDEEIPEPTLPEAQADGLDRALQRTDSPPGGVDTPGLKGDRTSGRPEQKKGVCLPETPRTGTSDSKPGNVVTGKVDPVSQSVDGDSPTAQPTGHSKGSASKSPGERIDAGFSVMTTDCEAPHRAHKSNTEKAKENGKIV</sequence>
<evidence type="ECO:0000256" key="2">
    <source>
        <dbReference type="ARBA" id="ARBA00023054"/>
    </source>
</evidence>
<keyword evidence="5" id="KW-1185">Reference proteome</keyword>
<dbReference type="CTD" id="388115"/>
<organism evidence="4 5">
    <name type="scientific">Paramormyrops kingsleyae</name>
    <dbReference type="NCBI Taxonomy" id="1676925"/>
    <lineage>
        <taxon>Eukaryota</taxon>
        <taxon>Metazoa</taxon>
        <taxon>Chordata</taxon>
        <taxon>Craniata</taxon>
        <taxon>Vertebrata</taxon>
        <taxon>Euteleostomi</taxon>
        <taxon>Actinopterygii</taxon>
        <taxon>Neopterygii</taxon>
        <taxon>Teleostei</taxon>
        <taxon>Osteoglossocephala</taxon>
        <taxon>Osteoglossomorpha</taxon>
        <taxon>Osteoglossiformes</taxon>
        <taxon>Mormyridae</taxon>
        <taxon>Paramormyrops</taxon>
    </lineage>
</organism>
<dbReference type="AlphaFoldDB" id="A0A3B3RL75"/>
<feature type="compositionally biased region" description="Basic and acidic residues" evidence="3">
    <location>
        <begin position="504"/>
        <end position="516"/>
    </location>
</feature>
<protein>
    <submittedName>
        <fullName evidence="4">Coiled-coil domain containing 9B</fullName>
    </submittedName>
</protein>
<evidence type="ECO:0000313" key="4">
    <source>
        <dbReference type="Ensembl" id="ENSPKIP00000019352.1"/>
    </source>
</evidence>
<accession>A0A3B3RL75</accession>
<dbReference type="KEGG" id="pki:111838883"/>
<evidence type="ECO:0000256" key="3">
    <source>
        <dbReference type="SAM" id="MobiDB-lite"/>
    </source>
</evidence>
<evidence type="ECO:0000313" key="5">
    <source>
        <dbReference type="Proteomes" id="UP000261540"/>
    </source>
</evidence>
<keyword evidence="2" id="KW-0175">Coiled coil</keyword>
<feature type="region of interest" description="Disordered" evidence="3">
    <location>
        <begin position="1"/>
        <end position="51"/>
    </location>
</feature>
<feature type="region of interest" description="Disordered" evidence="3">
    <location>
        <begin position="69"/>
        <end position="247"/>
    </location>
</feature>
<feature type="compositionally biased region" description="Basic and acidic residues" evidence="3">
    <location>
        <begin position="315"/>
        <end position="327"/>
    </location>
</feature>
<feature type="compositionally biased region" description="Acidic residues" evidence="3">
    <location>
        <begin position="364"/>
        <end position="380"/>
    </location>
</feature>
<reference evidence="4" key="2">
    <citation type="submission" date="2025-09" db="UniProtKB">
        <authorList>
            <consortium name="Ensembl"/>
        </authorList>
    </citation>
    <scope>IDENTIFICATION</scope>
</reference>
<feature type="compositionally biased region" description="Basic and acidic residues" evidence="3">
    <location>
        <begin position="428"/>
        <end position="439"/>
    </location>
</feature>
<feature type="compositionally biased region" description="Polar residues" evidence="3">
    <location>
        <begin position="544"/>
        <end position="567"/>
    </location>
</feature>